<name>A0A8X6GP65_TRICU</name>
<keyword evidence="2" id="KW-1185">Reference proteome</keyword>
<evidence type="ECO:0000313" key="2">
    <source>
        <dbReference type="Proteomes" id="UP000887116"/>
    </source>
</evidence>
<dbReference type="Proteomes" id="UP000887116">
    <property type="component" value="Unassembled WGS sequence"/>
</dbReference>
<reference evidence="1" key="1">
    <citation type="submission" date="2020-07" db="EMBL/GenBank/DDBJ databases">
        <title>Multicomponent nature underlies the extraordinary mechanical properties of spider dragline silk.</title>
        <authorList>
            <person name="Kono N."/>
            <person name="Nakamura H."/>
            <person name="Mori M."/>
            <person name="Yoshida Y."/>
            <person name="Ohtoshi R."/>
            <person name="Malay A.D."/>
            <person name="Moran D.A.P."/>
            <person name="Tomita M."/>
            <person name="Numata K."/>
            <person name="Arakawa K."/>
        </authorList>
    </citation>
    <scope>NUCLEOTIDE SEQUENCE</scope>
</reference>
<organism evidence="1 2">
    <name type="scientific">Trichonephila clavata</name>
    <name type="common">Joro spider</name>
    <name type="synonym">Nephila clavata</name>
    <dbReference type="NCBI Taxonomy" id="2740835"/>
    <lineage>
        <taxon>Eukaryota</taxon>
        <taxon>Metazoa</taxon>
        <taxon>Ecdysozoa</taxon>
        <taxon>Arthropoda</taxon>
        <taxon>Chelicerata</taxon>
        <taxon>Arachnida</taxon>
        <taxon>Araneae</taxon>
        <taxon>Araneomorphae</taxon>
        <taxon>Entelegynae</taxon>
        <taxon>Araneoidea</taxon>
        <taxon>Nephilidae</taxon>
        <taxon>Trichonephila</taxon>
    </lineage>
</organism>
<comment type="caution">
    <text evidence="1">The sequence shown here is derived from an EMBL/GenBank/DDBJ whole genome shotgun (WGS) entry which is preliminary data.</text>
</comment>
<protein>
    <submittedName>
        <fullName evidence="1">Uncharacterized protein</fullName>
    </submittedName>
</protein>
<gene>
    <name evidence="1" type="ORF">TNCT_304711</name>
</gene>
<accession>A0A8X6GP65</accession>
<sequence>MPDESLKDRLVVWKPVLLVKVLKIFMDSFETTVLLCGWMHFLLREGDLKHCIVHLKRSSVVQRHIKNTALLNNEWDRGRDGRKGCPVISNLGTVILRSGPALV</sequence>
<proteinExistence type="predicted"/>
<dbReference type="AlphaFoldDB" id="A0A8X6GP65"/>
<dbReference type="EMBL" id="BMAO01006443">
    <property type="protein sequence ID" value="GFR08566.1"/>
    <property type="molecule type" value="Genomic_DNA"/>
</dbReference>
<evidence type="ECO:0000313" key="1">
    <source>
        <dbReference type="EMBL" id="GFR08566.1"/>
    </source>
</evidence>